<gene>
    <name evidence="2" type="ORF">Raf01_63440</name>
</gene>
<reference evidence="2" key="1">
    <citation type="submission" date="2021-01" db="EMBL/GenBank/DDBJ databases">
        <title>Whole genome shotgun sequence of Rugosimonospora africana NBRC 104875.</title>
        <authorList>
            <person name="Komaki H."/>
            <person name="Tamura T."/>
        </authorList>
    </citation>
    <scope>NUCLEOTIDE SEQUENCE</scope>
    <source>
        <strain evidence="2">NBRC 104875</strain>
    </source>
</reference>
<evidence type="ECO:0000256" key="1">
    <source>
        <dbReference type="SAM" id="MobiDB-lite"/>
    </source>
</evidence>
<feature type="region of interest" description="Disordered" evidence="1">
    <location>
        <begin position="1"/>
        <end position="76"/>
    </location>
</feature>
<organism evidence="2 3">
    <name type="scientific">Rugosimonospora africana</name>
    <dbReference type="NCBI Taxonomy" id="556532"/>
    <lineage>
        <taxon>Bacteria</taxon>
        <taxon>Bacillati</taxon>
        <taxon>Actinomycetota</taxon>
        <taxon>Actinomycetes</taxon>
        <taxon>Micromonosporales</taxon>
        <taxon>Micromonosporaceae</taxon>
        <taxon>Rugosimonospora</taxon>
    </lineage>
</organism>
<evidence type="ECO:0000313" key="3">
    <source>
        <dbReference type="Proteomes" id="UP000642748"/>
    </source>
</evidence>
<keyword evidence="3" id="KW-1185">Reference proteome</keyword>
<feature type="compositionally biased region" description="Polar residues" evidence="1">
    <location>
        <begin position="24"/>
        <end position="34"/>
    </location>
</feature>
<accession>A0A8J3QXX7</accession>
<comment type="caution">
    <text evidence="2">The sequence shown here is derived from an EMBL/GenBank/DDBJ whole genome shotgun (WGS) entry which is preliminary data.</text>
</comment>
<dbReference type="Proteomes" id="UP000642748">
    <property type="component" value="Unassembled WGS sequence"/>
</dbReference>
<name>A0A8J3QXX7_9ACTN</name>
<protein>
    <submittedName>
        <fullName evidence="2">Uncharacterized protein</fullName>
    </submittedName>
</protein>
<feature type="compositionally biased region" description="Gly residues" evidence="1">
    <location>
        <begin position="52"/>
        <end position="76"/>
    </location>
</feature>
<dbReference type="AlphaFoldDB" id="A0A8J3QXX7"/>
<sequence>MVRSGAVALSYQTYATSEPLAHNAASTPASTAKMSRQFLLRRGLRPPDGDNGPIGGRGPGGDEPGGTPGTGHPGAG</sequence>
<evidence type="ECO:0000313" key="2">
    <source>
        <dbReference type="EMBL" id="GIH18172.1"/>
    </source>
</evidence>
<proteinExistence type="predicted"/>
<dbReference type="EMBL" id="BONZ01000064">
    <property type="protein sequence ID" value="GIH18172.1"/>
    <property type="molecule type" value="Genomic_DNA"/>
</dbReference>